<dbReference type="InterPro" id="IPR018752">
    <property type="entry name" value="DabA"/>
</dbReference>
<protein>
    <submittedName>
        <fullName evidence="6">DUF2309 domain-containing protein</fullName>
    </submittedName>
</protein>
<keyword evidence="1" id="KW-0813">Transport</keyword>
<evidence type="ECO:0000256" key="3">
    <source>
        <dbReference type="ARBA" id="ARBA00022723"/>
    </source>
</evidence>
<evidence type="ECO:0000313" key="6">
    <source>
        <dbReference type="EMBL" id="PZE16086.1"/>
    </source>
</evidence>
<sequence length="826" mass="94511">MTNSFNESATLKKISHFLPAQAPLKDFVHHNTLHAFQNLEFFEALKLSANIFGNRTLLALSDYRNRYIKGEITDPVIDSVITTVKGKSQIDHWREKMFALEEPTFVQPRIGNLRKVWQSDYGIDMDGMVRPKLIRLINAYLDQGIAIKGFPKTNMNLLSTIMEVQEHSYAKLFHSKKAIKLLYKKDKCLSDILYLIVGDDRYFEQYLIDQQYTHPGISGMVCAIEKKPDAIYVPRPISLFEFIYLELLLELEALESAVNRNFRPLAIGVEFEPEDIFRKVETNDYWEVLALWQRSFEWMLHDQVLSGIKYAKRVETDEIKTQAFFCMDDREESIRRNIERLHPNCQTFGTPAHFNIIAKFKPENAKFATQICPGPFTPKHLIKELDRKSTFKTDIHFNNNTHGFIIGFIVSQTVGFWSSFKLLLNIFNPKESVGQYNAQNDHMDYGSTLIYENQGGAKEDDLNVGFTVAEMIEMVKGELSNTGLTTGFAPLVYFFGHGGSSTNNPYFAGYNCGACSGRPSSVNARLFAKMANRKDVRKALAADGILIPEFTHFIGGYHDTTQDTFVYFDEEEVPDHTLELHQSNKRQFGLALDMNAKERARQFLLVNTKQSAQKVHEKVKKRALSLFEPRPEYNHSNNALFIVGNRKLTKNLFLDQRAFLNSYDYKSDPDGKLLTNILNAGTGVCGGINLEYLFSTVDNEKLGAGSKLPQNVIGLYAIANGVKGDLRPGLPYQMIDVHDPIRILTVVEQKPEVVLKVLKDNPGTFEWYDKNWMKLTVFNPFDNELYMLIDGSFERYQPIQESIPILKDFEKLIESSSKNLPIHQLN</sequence>
<evidence type="ECO:0000256" key="5">
    <source>
        <dbReference type="ARBA" id="ARBA00023136"/>
    </source>
</evidence>
<keyword evidence="3" id="KW-0479">Metal-binding</keyword>
<proteinExistence type="predicted"/>
<dbReference type="Proteomes" id="UP000249248">
    <property type="component" value="Unassembled WGS sequence"/>
</dbReference>
<dbReference type="PANTHER" id="PTHR38344">
    <property type="entry name" value="UPF0753 PROTEIN AQ_863"/>
    <property type="match status" value="1"/>
</dbReference>
<reference evidence="6 7" key="1">
    <citation type="submission" date="2018-06" db="EMBL/GenBank/DDBJ databases">
        <title>The draft genome sequence of Crocinitomix sp. SM1701.</title>
        <authorList>
            <person name="Zhang X."/>
        </authorList>
    </citation>
    <scope>NUCLEOTIDE SEQUENCE [LARGE SCALE GENOMIC DNA]</scope>
    <source>
        <strain evidence="6 7">SM1701</strain>
    </source>
</reference>
<gene>
    <name evidence="6" type="ORF">DNU06_14915</name>
</gene>
<name>A0A2W1NDC8_9FLAO</name>
<dbReference type="Pfam" id="PF10070">
    <property type="entry name" value="DabA"/>
    <property type="match status" value="1"/>
</dbReference>
<evidence type="ECO:0000256" key="4">
    <source>
        <dbReference type="ARBA" id="ARBA00022833"/>
    </source>
</evidence>
<accession>A0A2W1NDC8</accession>
<evidence type="ECO:0000313" key="7">
    <source>
        <dbReference type="Proteomes" id="UP000249248"/>
    </source>
</evidence>
<organism evidence="6 7">
    <name type="scientific">Putridiphycobacter roseus</name>
    <dbReference type="NCBI Taxonomy" id="2219161"/>
    <lineage>
        <taxon>Bacteria</taxon>
        <taxon>Pseudomonadati</taxon>
        <taxon>Bacteroidota</taxon>
        <taxon>Flavobacteriia</taxon>
        <taxon>Flavobacteriales</taxon>
        <taxon>Crocinitomicaceae</taxon>
        <taxon>Putridiphycobacter</taxon>
    </lineage>
</organism>
<evidence type="ECO:0000256" key="1">
    <source>
        <dbReference type="ARBA" id="ARBA00022448"/>
    </source>
</evidence>
<dbReference type="RefSeq" id="WP_111064295.1">
    <property type="nucleotide sequence ID" value="NZ_JBHUCU010000001.1"/>
</dbReference>
<dbReference type="PANTHER" id="PTHR38344:SF1">
    <property type="entry name" value="INORGANIC CARBON TRANSPORTER SUBUNIT DABA-RELATED"/>
    <property type="match status" value="1"/>
</dbReference>
<keyword evidence="2" id="KW-1003">Cell membrane</keyword>
<keyword evidence="7" id="KW-1185">Reference proteome</keyword>
<dbReference type="OrthoDB" id="9805101at2"/>
<keyword evidence="4" id="KW-0862">Zinc</keyword>
<dbReference type="EMBL" id="QKSB01000012">
    <property type="protein sequence ID" value="PZE16086.1"/>
    <property type="molecule type" value="Genomic_DNA"/>
</dbReference>
<keyword evidence="5" id="KW-0472">Membrane</keyword>
<comment type="caution">
    <text evidence="6">The sequence shown here is derived from an EMBL/GenBank/DDBJ whole genome shotgun (WGS) entry which is preliminary data.</text>
</comment>
<dbReference type="AlphaFoldDB" id="A0A2W1NDC8"/>
<dbReference type="GO" id="GO:0046872">
    <property type="term" value="F:metal ion binding"/>
    <property type="evidence" value="ECO:0007669"/>
    <property type="project" value="UniProtKB-KW"/>
</dbReference>
<evidence type="ECO:0000256" key="2">
    <source>
        <dbReference type="ARBA" id="ARBA00022475"/>
    </source>
</evidence>